<name>A0A6J3LT75_9PEZI</name>
<feature type="compositionally biased region" description="Basic and acidic residues" evidence="1">
    <location>
        <begin position="238"/>
        <end position="248"/>
    </location>
</feature>
<gene>
    <name evidence="3" type="ORF">K489DRAFT_413420</name>
</gene>
<proteinExistence type="predicted"/>
<sequence>MSPAVLGQAAVPGVTEHIPEKAATLEEDEEAAVNYAGSAFNQDLPFLQFNDSISSPPRELDLDNVLLSDSLQVHPPAHFYAGSAPALTWYSAPFDDSHGCDDAALDSFIPQDVPDSDILDAPSTSMGLPWVIIEAQDAIYTTDYLQLMEDSLLPQSTFAISDMPPTDLHHHASPAYGSTSHPQAPSPEQADIVGEVQQDAMSVSMIDLQGPQYGPALPSRVLESERHPNPRSIPDLVDETRSGAHRDPLPSLSGVANSGNLAAPPVQSALSSTSRKSRKPRRTLDALKNPDLKHNVKCSGCDNYYSKKELSYV</sequence>
<feature type="region of interest" description="Disordered" evidence="1">
    <location>
        <begin position="209"/>
        <end position="292"/>
    </location>
</feature>
<evidence type="ECO:0000313" key="3">
    <source>
        <dbReference type="RefSeq" id="XP_033456017.1"/>
    </source>
</evidence>
<dbReference type="AlphaFoldDB" id="A0A6J3LT75"/>
<organism evidence="3">
    <name type="scientific">Dissoconium aciculare CBS 342.82</name>
    <dbReference type="NCBI Taxonomy" id="1314786"/>
    <lineage>
        <taxon>Eukaryota</taxon>
        <taxon>Fungi</taxon>
        <taxon>Dikarya</taxon>
        <taxon>Ascomycota</taxon>
        <taxon>Pezizomycotina</taxon>
        <taxon>Dothideomycetes</taxon>
        <taxon>Dothideomycetidae</taxon>
        <taxon>Mycosphaerellales</taxon>
        <taxon>Dissoconiaceae</taxon>
        <taxon>Dissoconium</taxon>
    </lineage>
</organism>
<dbReference type="Proteomes" id="UP000504637">
    <property type="component" value="Unplaced"/>
</dbReference>
<dbReference type="RefSeq" id="XP_033456017.1">
    <property type="nucleotide sequence ID" value="XM_033608035.1"/>
</dbReference>
<keyword evidence="2" id="KW-1185">Reference proteome</keyword>
<dbReference type="GeneID" id="54365834"/>
<accession>A0A6J3LT75</accession>
<evidence type="ECO:0000313" key="2">
    <source>
        <dbReference type="Proteomes" id="UP000504637"/>
    </source>
</evidence>
<evidence type="ECO:0000256" key="1">
    <source>
        <dbReference type="SAM" id="MobiDB-lite"/>
    </source>
</evidence>
<protein>
    <submittedName>
        <fullName evidence="3">Uncharacterized protein</fullName>
    </submittedName>
</protein>
<feature type="compositionally biased region" description="Basic and acidic residues" evidence="1">
    <location>
        <begin position="282"/>
        <end position="292"/>
    </location>
</feature>
<feature type="region of interest" description="Disordered" evidence="1">
    <location>
        <begin position="163"/>
        <end position="188"/>
    </location>
</feature>
<reference evidence="3" key="2">
    <citation type="submission" date="2020-04" db="EMBL/GenBank/DDBJ databases">
        <authorList>
            <consortium name="NCBI Genome Project"/>
        </authorList>
    </citation>
    <scope>NUCLEOTIDE SEQUENCE</scope>
    <source>
        <strain evidence="3">CBS 342.82</strain>
    </source>
</reference>
<reference evidence="3" key="3">
    <citation type="submission" date="2025-08" db="UniProtKB">
        <authorList>
            <consortium name="RefSeq"/>
        </authorList>
    </citation>
    <scope>IDENTIFICATION</scope>
    <source>
        <strain evidence="3">CBS 342.82</strain>
    </source>
</reference>
<reference evidence="3" key="1">
    <citation type="submission" date="2020-01" db="EMBL/GenBank/DDBJ databases">
        <authorList>
            <consortium name="DOE Joint Genome Institute"/>
            <person name="Haridas S."/>
            <person name="Albert R."/>
            <person name="Binder M."/>
            <person name="Bloem J."/>
            <person name="Labutti K."/>
            <person name="Salamov A."/>
            <person name="Andreopoulos B."/>
            <person name="Baker S.E."/>
            <person name="Barry K."/>
            <person name="Bills G."/>
            <person name="Bluhm B.H."/>
            <person name="Cannon C."/>
            <person name="Castanera R."/>
            <person name="Culley D.E."/>
            <person name="Daum C."/>
            <person name="Ezra D."/>
            <person name="Gonzalez J.B."/>
            <person name="Henrissat B."/>
            <person name="Kuo A."/>
            <person name="Liang C."/>
            <person name="Lipzen A."/>
            <person name="Lutzoni F."/>
            <person name="Magnuson J."/>
            <person name="Mondo S."/>
            <person name="Nolan M."/>
            <person name="Ohm R."/>
            <person name="Pangilinan J."/>
            <person name="Park H.-J."/>
            <person name="Ramirez L."/>
            <person name="Alfaro M."/>
            <person name="Sun H."/>
            <person name="Tritt A."/>
            <person name="Yoshinaga Y."/>
            <person name="Zwiers L.-H."/>
            <person name="Turgeon B.G."/>
            <person name="Goodwin S.B."/>
            <person name="Spatafora J.W."/>
            <person name="Crous P.W."/>
            <person name="Grigoriev I.V."/>
        </authorList>
    </citation>
    <scope>NUCLEOTIDE SEQUENCE</scope>
    <source>
        <strain evidence="3">CBS 342.82</strain>
    </source>
</reference>